<organism evidence="2 3">
    <name type="scientific">Bacteroides cellulosilyticus</name>
    <dbReference type="NCBI Taxonomy" id="246787"/>
    <lineage>
        <taxon>Bacteria</taxon>
        <taxon>Pseudomonadati</taxon>
        <taxon>Bacteroidota</taxon>
        <taxon>Bacteroidia</taxon>
        <taxon>Bacteroidales</taxon>
        <taxon>Bacteroidaceae</taxon>
        <taxon>Bacteroides</taxon>
    </lineage>
</organism>
<evidence type="ECO:0000256" key="1">
    <source>
        <dbReference type="SAM" id="MobiDB-lite"/>
    </source>
</evidence>
<accession>A0A5M6A2L5</accession>
<dbReference type="RefSeq" id="WP_149950601.1">
    <property type="nucleotide sequence ID" value="NZ_RCXI01000031.1"/>
</dbReference>
<comment type="caution">
    <text evidence="2">The sequence shown here is derived from an EMBL/GenBank/DDBJ whole genome shotgun (WGS) entry which is preliminary data.</text>
</comment>
<dbReference type="EMBL" id="VVYW01000030">
    <property type="protein sequence ID" value="KAA5403153.1"/>
    <property type="molecule type" value="Genomic_DNA"/>
</dbReference>
<evidence type="ECO:0008006" key="4">
    <source>
        <dbReference type="Google" id="ProtNLM"/>
    </source>
</evidence>
<evidence type="ECO:0000313" key="3">
    <source>
        <dbReference type="Proteomes" id="UP000325055"/>
    </source>
</evidence>
<dbReference type="Proteomes" id="UP000325055">
    <property type="component" value="Unassembled WGS sequence"/>
</dbReference>
<proteinExistence type="predicted"/>
<name>A0A5M6A2L5_9BACE</name>
<feature type="region of interest" description="Disordered" evidence="1">
    <location>
        <begin position="83"/>
        <end position="102"/>
    </location>
</feature>
<gene>
    <name evidence="2" type="ORF">F2Y86_24685</name>
</gene>
<dbReference type="AlphaFoldDB" id="A0A5M6A2L5"/>
<evidence type="ECO:0000313" key="2">
    <source>
        <dbReference type="EMBL" id="KAA5403153.1"/>
    </source>
</evidence>
<protein>
    <recommendedName>
        <fullName evidence="4">Phage tail assembly protein</fullName>
    </recommendedName>
</protein>
<sequence>MDKIKVYGKEYPMRMTMGAMLRFQRETGKDVSQMGTDVSLMIVFLHCCVTSACNADGVTFDLDLDKFADGLDMNVLNDFAESLSAGTGDSKKKPEKTPTSAN</sequence>
<reference evidence="2 3" key="1">
    <citation type="journal article" date="2019" name="Nat. Med.">
        <title>A library of human gut bacterial isolates paired with longitudinal multiomics data enables mechanistic microbiome research.</title>
        <authorList>
            <person name="Poyet M."/>
            <person name="Groussin M."/>
            <person name="Gibbons S.M."/>
            <person name="Avila-Pacheco J."/>
            <person name="Jiang X."/>
            <person name="Kearney S.M."/>
            <person name="Perrotta A.R."/>
            <person name="Berdy B."/>
            <person name="Zhao S."/>
            <person name="Lieberman T.D."/>
            <person name="Swanson P.K."/>
            <person name="Smith M."/>
            <person name="Roesemann S."/>
            <person name="Alexander J.E."/>
            <person name="Rich S.A."/>
            <person name="Livny J."/>
            <person name="Vlamakis H."/>
            <person name="Clish C."/>
            <person name="Bullock K."/>
            <person name="Deik A."/>
            <person name="Scott J."/>
            <person name="Pierce K.A."/>
            <person name="Xavier R.J."/>
            <person name="Alm E.J."/>
        </authorList>
    </citation>
    <scope>NUCLEOTIDE SEQUENCE [LARGE SCALE GENOMIC DNA]</scope>
    <source>
        <strain evidence="2 3">BIOML-A7</strain>
    </source>
</reference>